<sequence length="179" mass="20330">YEGIFGWFADSSWEEGGLRGQFEEGVHIDILSPLKRNKKISLLKGDVSLWATTRWANPPISIWLCEEDKVSSPILEEIMHDKGEGISSDDEIAESQDVGLDEMGFDTKENPIRSRDGAPVVMKLLSWNICGLGSLWFVRRLQHALKNFNPQLVFLFEQNLMTKEWLVFRGDVGISMGLM</sequence>
<accession>A0A7J9DGU8</accession>
<organism evidence="1 2">
    <name type="scientific">Gossypium trilobum</name>
    <dbReference type="NCBI Taxonomy" id="34281"/>
    <lineage>
        <taxon>Eukaryota</taxon>
        <taxon>Viridiplantae</taxon>
        <taxon>Streptophyta</taxon>
        <taxon>Embryophyta</taxon>
        <taxon>Tracheophyta</taxon>
        <taxon>Spermatophyta</taxon>
        <taxon>Magnoliopsida</taxon>
        <taxon>eudicotyledons</taxon>
        <taxon>Gunneridae</taxon>
        <taxon>Pentapetalae</taxon>
        <taxon>rosids</taxon>
        <taxon>malvids</taxon>
        <taxon>Malvales</taxon>
        <taxon>Malvaceae</taxon>
        <taxon>Malvoideae</taxon>
        <taxon>Gossypium</taxon>
    </lineage>
</organism>
<proteinExistence type="predicted"/>
<protein>
    <submittedName>
        <fullName evidence="1">Uncharacterized protein</fullName>
    </submittedName>
</protein>
<reference evidence="1 2" key="1">
    <citation type="journal article" date="2019" name="Genome Biol. Evol.">
        <title>Insights into the evolution of the New World diploid cottons (Gossypium, subgenus Houzingenia) based on genome sequencing.</title>
        <authorList>
            <person name="Grover C.E."/>
            <person name="Arick M.A. 2nd"/>
            <person name="Thrash A."/>
            <person name="Conover J.L."/>
            <person name="Sanders W.S."/>
            <person name="Peterson D.G."/>
            <person name="Frelichowski J.E."/>
            <person name="Scheffler J.A."/>
            <person name="Scheffler B.E."/>
            <person name="Wendel J.F."/>
        </authorList>
    </citation>
    <scope>NUCLEOTIDE SEQUENCE [LARGE SCALE GENOMIC DNA]</scope>
    <source>
        <strain evidence="1">8</strain>
        <tissue evidence="1">Leaf</tissue>
    </source>
</reference>
<keyword evidence="2" id="KW-1185">Reference proteome</keyword>
<dbReference type="EMBL" id="JABEZW010000002">
    <property type="protein sequence ID" value="MBA0759933.1"/>
    <property type="molecule type" value="Genomic_DNA"/>
</dbReference>
<evidence type="ECO:0000313" key="1">
    <source>
        <dbReference type="EMBL" id="MBA0759933.1"/>
    </source>
</evidence>
<dbReference type="AlphaFoldDB" id="A0A7J9DGU8"/>
<dbReference type="Proteomes" id="UP000593568">
    <property type="component" value="Unassembled WGS sequence"/>
</dbReference>
<gene>
    <name evidence="1" type="ORF">Gotri_022743</name>
</gene>
<evidence type="ECO:0000313" key="2">
    <source>
        <dbReference type="Proteomes" id="UP000593568"/>
    </source>
</evidence>
<comment type="caution">
    <text evidence="1">The sequence shown here is derived from an EMBL/GenBank/DDBJ whole genome shotgun (WGS) entry which is preliminary data.</text>
</comment>
<feature type="non-terminal residue" evidence="1">
    <location>
        <position position="1"/>
    </location>
</feature>
<name>A0A7J9DGU8_9ROSI</name>